<comment type="subcellular location">
    <subcellularLocation>
        <location evidence="1 10">Golgi apparatus membrane</location>
        <topology evidence="1 10">Single-pass type II membrane protein</topology>
    </subcellularLocation>
</comment>
<dbReference type="OrthoDB" id="2139606at2759"/>
<dbReference type="Pfam" id="PF01762">
    <property type="entry name" value="Galactosyl_T"/>
    <property type="match status" value="1"/>
</dbReference>
<keyword evidence="5" id="KW-0812">Transmembrane</keyword>
<feature type="non-terminal residue" evidence="11">
    <location>
        <position position="1"/>
    </location>
</feature>
<keyword evidence="8 10" id="KW-0333">Golgi apparatus</keyword>
<dbReference type="Gene3D" id="3.90.550.50">
    <property type="match status" value="1"/>
</dbReference>
<evidence type="ECO:0000256" key="7">
    <source>
        <dbReference type="ARBA" id="ARBA00022989"/>
    </source>
</evidence>
<evidence type="ECO:0000256" key="4">
    <source>
        <dbReference type="ARBA" id="ARBA00022679"/>
    </source>
</evidence>
<keyword evidence="7" id="KW-1133">Transmembrane helix</keyword>
<accession>A0A851D3I7</accession>
<evidence type="ECO:0000256" key="3">
    <source>
        <dbReference type="ARBA" id="ARBA00022676"/>
    </source>
</evidence>
<dbReference type="GO" id="GO:0000139">
    <property type="term" value="C:Golgi membrane"/>
    <property type="evidence" value="ECO:0007669"/>
    <property type="project" value="UniProtKB-SubCell"/>
</dbReference>
<evidence type="ECO:0000256" key="9">
    <source>
        <dbReference type="ARBA" id="ARBA00023136"/>
    </source>
</evidence>
<keyword evidence="9" id="KW-0472">Membrane</keyword>
<protein>
    <recommendedName>
        <fullName evidence="10">Hexosyltransferase</fullName>
        <ecNumber evidence="10">2.4.1.-</ecNumber>
    </recommendedName>
</protein>
<evidence type="ECO:0000256" key="10">
    <source>
        <dbReference type="RuleBase" id="RU363063"/>
    </source>
</evidence>
<dbReference type="Proteomes" id="UP000660247">
    <property type="component" value="Unassembled WGS sequence"/>
</dbReference>
<keyword evidence="4 11" id="KW-0808">Transferase</keyword>
<dbReference type="GO" id="GO:0006493">
    <property type="term" value="P:protein O-linked glycosylation"/>
    <property type="evidence" value="ECO:0007669"/>
    <property type="project" value="TreeGrafter"/>
</dbReference>
<evidence type="ECO:0000256" key="5">
    <source>
        <dbReference type="ARBA" id="ARBA00022692"/>
    </source>
</evidence>
<comment type="similarity">
    <text evidence="2 10">Belongs to the glycosyltransferase 31 family.</text>
</comment>
<dbReference type="GO" id="GO:0016758">
    <property type="term" value="F:hexosyltransferase activity"/>
    <property type="evidence" value="ECO:0007669"/>
    <property type="project" value="InterPro"/>
</dbReference>
<dbReference type="EC" id="2.4.1.-" evidence="10"/>
<dbReference type="EMBL" id="WEIS01007965">
    <property type="protein sequence ID" value="NWI62714.1"/>
    <property type="molecule type" value="Genomic_DNA"/>
</dbReference>
<feature type="non-terminal residue" evidence="11">
    <location>
        <position position="101"/>
    </location>
</feature>
<dbReference type="PANTHER" id="PTHR11214">
    <property type="entry name" value="BETA-1,3-N-ACETYLGLUCOSAMINYLTRANSFERASE"/>
    <property type="match status" value="1"/>
</dbReference>
<keyword evidence="6" id="KW-0735">Signal-anchor</keyword>
<sequence>GGSLEALEAEGRLRGDLIVGSFADTYGNLTLKTLLLLRWAAARCPRAPFVLKADDDVYVNLPALASHLASFRNLPALYLGRIHWRVKPERDPSGRHHVPAS</sequence>
<keyword evidence="12" id="KW-1185">Reference proteome</keyword>
<dbReference type="InterPro" id="IPR002659">
    <property type="entry name" value="Glyco_trans_31"/>
</dbReference>
<proteinExistence type="inferred from homology"/>
<organism evidence="11 12">
    <name type="scientific">Todus mexicanus</name>
    <name type="common">Puerto Rican tody</name>
    <dbReference type="NCBI Taxonomy" id="135184"/>
    <lineage>
        <taxon>Eukaryota</taxon>
        <taxon>Metazoa</taxon>
        <taxon>Chordata</taxon>
        <taxon>Craniata</taxon>
        <taxon>Vertebrata</taxon>
        <taxon>Euteleostomi</taxon>
        <taxon>Archelosauria</taxon>
        <taxon>Archosauria</taxon>
        <taxon>Dinosauria</taxon>
        <taxon>Saurischia</taxon>
        <taxon>Theropoda</taxon>
        <taxon>Coelurosauria</taxon>
        <taxon>Aves</taxon>
        <taxon>Neognathae</taxon>
        <taxon>Neoaves</taxon>
        <taxon>Telluraves</taxon>
        <taxon>Coraciimorphae</taxon>
        <taxon>Coraciiformes</taxon>
        <taxon>Todidae</taxon>
        <taxon>Todus</taxon>
    </lineage>
</organism>
<evidence type="ECO:0000256" key="2">
    <source>
        <dbReference type="ARBA" id="ARBA00008661"/>
    </source>
</evidence>
<evidence type="ECO:0000313" key="12">
    <source>
        <dbReference type="Proteomes" id="UP000660247"/>
    </source>
</evidence>
<evidence type="ECO:0000313" key="11">
    <source>
        <dbReference type="EMBL" id="NWI62714.1"/>
    </source>
</evidence>
<dbReference type="AlphaFoldDB" id="A0A851D3I7"/>
<keyword evidence="3 10" id="KW-0328">Glycosyltransferase</keyword>
<evidence type="ECO:0000256" key="6">
    <source>
        <dbReference type="ARBA" id="ARBA00022968"/>
    </source>
</evidence>
<gene>
    <name evidence="11" type="primary">B3galt4</name>
    <name evidence="11" type="ORF">TODMEX_R11046</name>
</gene>
<evidence type="ECO:0000256" key="1">
    <source>
        <dbReference type="ARBA" id="ARBA00004323"/>
    </source>
</evidence>
<dbReference type="PANTHER" id="PTHR11214:SF378">
    <property type="entry name" value="BETA-1,3-GALACTOSYLTRANSFERASE 4"/>
    <property type="match status" value="1"/>
</dbReference>
<reference evidence="11" key="1">
    <citation type="submission" date="2019-10" db="EMBL/GenBank/DDBJ databases">
        <title>Bird 10,000 Genomes (B10K) Project - Family phase.</title>
        <authorList>
            <person name="Zhang G."/>
        </authorList>
    </citation>
    <scope>NUCLEOTIDE SEQUENCE</scope>
    <source>
        <strain evidence="11">B10K-DU-002-69</strain>
        <tissue evidence="11">Muscle</tissue>
    </source>
</reference>
<comment type="caution">
    <text evidence="11">The sequence shown here is derived from an EMBL/GenBank/DDBJ whole genome shotgun (WGS) entry which is preliminary data.</text>
</comment>
<name>A0A851D3I7_TODME</name>
<evidence type="ECO:0000256" key="8">
    <source>
        <dbReference type="ARBA" id="ARBA00023034"/>
    </source>
</evidence>